<dbReference type="Gene3D" id="1.10.630.10">
    <property type="entry name" value="Cytochrome P450"/>
    <property type="match status" value="1"/>
</dbReference>
<comment type="similarity">
    <text evidence="2 7">Belongs to the cytochrome P450 family.</text>
</comment>
<proteinExistence type="inferred from homology"/>
<dbReference type="EMBL" id="NAJM01000005">
    <property type="protein sequence ID" value="RVX74100.1"/>
    <property type="molecule type" value="Genomic_DNA"/>
</dbReference>
<protein>
    <recommendedName>
        <fullName evidence="10">GST N-terminal domain-containing protein</fullName>
    </recommendedName>
</protein>
<evidence type="ECO:0000256" key="4">
    <source>
        <dbReference type="ARBA" id="ARBA00023002"/>
    </source>
</evidence>
<dbReference type="PANTHER" id="PTHR24305:SF96">
    <property type="entry name" value="CYTOCHROME P450 MONOOXYGENASE STCB-RELATED"/>
    <property type="match status" value="1"/>
</dbReference>
<comment type="cofactor">
    <cofactor evidence="1 6">
        <name>heme</name>
        <dbReference type="ChEBI" id="CHEBI:30413"/>
    </cofactor>
</comment>
<sequence length="695" mass="78006">MENHSTSFMEPGTGRMAVWLLVLLIAASTVKIVHGAYFTPLFAIPGPWFAKFTSLPLKFHIIRGRRVQFIHSLHQIHGPVVRIAPNEVDVTDLQGYHAIHKIGNGLCKSQWYPRFRTAFEEQDVFSETNMRNHGIRRKLLSRPFSKSNLKQSWEPLVNDKARFAVQRIKELADAGTCNVFDWWNFMATDIIGKVAFGESFGMLEQGKVAQKSEFIQMFEKFAPIGILRSELPTIYRMICLAPKRIFDINETEKIIIRNGKEILARARTGSIDRTNIFTSHLEADESRTNSISKESMVVEATGLVGAGGGTTSVTLTYLVWAVLQQPLVQKKLEEEVATLPDDFAASDLEALPYLNAVLEETLRLHGPIPGALPRVIPASGLSIAGYFIPQGSTVCTQAYSMHRQPEIFPDPERFDPERFLQKVYALQEQRSAFAAFGAGARVCLGEPASPNEAINPIEKEVDIYIGDQNKEEFLKKSWKGQVGVKFGSVVPVLVGPGELKITDSLDITYYLAERYPGLIPQTHKDVITVLLNELHDVWYVSLSFTAAEGRGAGIVRQIKEIMAQPTTSESYKEALQKKLNNYGNKYQVDPHSTGIVDREQQKARTYLEKVSKVRAEHNKTATSSSWIFGDEIGPTALDAHTVVFLARLIDAGRTNLIGPDMLEYAEQNLEKREWSEITQGRTTLHSLWEKREQAC</sequence>
<dbReference type="PRINTS" id="PR00463">
    <property type="entry name" value="EP450I"/>
</dbReference>
<dbReference type="GO" id="GO:0005506">
    <property type="term" value="F:iron ion binding"/>
    <property type="evidence" value="ECO:0007669"/>
    <property type="project" value="InterPro"/>
</dbReference>
<keyword evidence="5 6" id="KW-0408">Iron</keyword>
<keyword evidence="7" id="KW-0503">Monooxygenase</keyword>
<keyword evidence="4 7" id="KW-0560">Oxidoreductase</keyword>
<organism evidence="8 9">
    <name type="scientific">Exophiala mesophila</name>
    <name type="common">Black yeast-like fungus</name>
    <dbReference type="NCBI Taxonomy" id="212818"/>
    <lineage>
        <taxon>Eukaryota</taxon>
        <taxon>Fungi</taxon>
        <taxon>Dikarya</taxon>
        <taxon>Ascomycota</taxon>
        <taxon>Pezizomycotina</taxon>
        <taxon>Eurotiomycetes</taxon>
        <taxon>Chaetothyriomycetidae</taxon>
        <taxon>Chaetothyriales</taxon>
        <taxon>Herpotrichiellaceae</taxon>
        <taxon>Exophiala</taxon>
    </lineage>
</organism>
<evidence type="ECO:0008006" key="10">
    <source>
        <dbReference type="Google" id="ProtNLM"/>
    </source>
</evidence>
<keyword evidence="3 6" id="KW-0479">Metal-binding</keyword>
<dbReference type="Pfam" id="PF00067">
    <property type="entry name" value="p450"/>
    <property type="match status" value="1"/>
</dbReference>
<evidence type="ECO:0000256" key="6">
    <source>
        <dbReference type="PIRSR" id="PIRSR602401-1"/>
    </source>
</evidence>
<dbReference type="SUPFAM" id="SSF48264">
    <property type="entry name" value="Cytochrome P450"/>
    <property type="match status" value="1"/>
</dbReference>
<feature type="binding site" description="axial binding residue" evidence="6">
    <location>
        <position position="443"/>
    </location>
    <ligand>
        <name>heme</name>
        <dbReference type="ChEBI" id="CHEBI:30413"/>
    </ligand>
    <ligandPart>
        <name>Fe</name>
        <dbReference type="ChEBI" id="CHEBI:18248"/>
    </ligandPart>
</feature>
<dbReference type="OrthoDB" id="1470350at2759"/>
<reference evidence="8 9" key="1">
    <citation type="submission" date="2017-03" db="EMBL/GenBank/DDBJ databases">
        <title>Genomes of endolithic fungi from Antarctica.</title>
        <authorList>
            <person name="Coleine C."/>
            <person name="Masonjones S."/>
            <person name="Stajich J.E."/>
        </authorList>
    </citation>
    <scope>NUCLEOTIDE SEQUENCE [LARGE SCALE GENOMIC DNA]</scope>
    <source>
        <strain evidence="8 9">CCFEE 6314</strain>
    </source>
</reference>
<dbReference type="Proteomes" id="UP000288859">
    <property type="component" value="Unassembled WGS sequence"/>
</dbReference>
<dbReference type="InterPro" id="IPR036396">
    <property type="entry name" value="Cyt_P450_sf"/>
</dbReference>
<evidence type="ECO:0000256" key="5">
    <source>
        <dbReference type="ARBA" id="ARBA00023004"/>
    </source>
</evidence>
<evidence type="ECO:0000313" key="9">
    <source>
        <dbReference type="Proteomes" id="UP000288859"/>
    </source>
</evidence>
<name>A0A438NEF0_EXOME</name>
<dbReference type="GO" id="GO:0004497">
    <property type="term" value="F:monooxygenase activity"/>
    <property type="evidence" value="ECO:0007669"/>
    <property type="project" value="UniProtKB-KW"/>
</dbReference>
<dbReference type="GO" id="GO:0020037">
    <property type="term" value="F:heme binding"/>
    <property type="evidence" value="ECO:0007669"/>
    <property type="project" value="InterPro"/>
</dbReference>
<keyword evidence="6 7" id="KW-0349">Heme</keyword>
<dbReference type="VEuPathDB" id="FungiDB:PV10_02581"/>
<evidence type="ECO:0000256" key="1">
    <source>
        <dbReference type="ARBA" id="ARBA00001971"/>
    </source>
</evidence>
<dbReference type="PANTHER" id="PTHR24305">
    <property type="entry name" value="CYTOCHROME P450"/>
    <property type="match status" value="1"/>
</dbReference>
<comment type="caution">
    <text evidence="8">The sequence shown here is derived from an EMBL/GenBank/DDBJ whole genome shotgun (WGS) entry which is preliminary data.</text>
</comment>
<dbReference type="SUPFAM" id="SSF52833">
    <property type="entry name" value="Thioredoxin-like"/>
    <property type="match status" value="1"/>
</dbReference>
<dbReference type="InterPro" id="IPR017972">
    <property type="entry name" value="Cyt_P450_CS"/>
</dbReference>
<dbReference type="InterPro" id="IPR050121">
    <property type="entry name" value="Cytochrome_P450_monoxygenase"/>
</dbReference>
<dbReference type="PROSITE" id="PS00086">
    <property type="entry name" value="CYTOCHROME_P450"/>
    <property type="match status" value="1"/>
</dbReference>
<evidence type="ECO:0000256" key="3">
    <source>
        <dbReference type="ARBA" id="ARBA00022723"/>
    </source>
</evidence>
<dbReference type="PRINTS" id="PR00385">
    <property type="entry name" value="P450"/>
</dbReference>
<evidence type="ECO:0000313" key="8">
    <source>
        <dbReference type="EMBL" id="RVX74100.1"/>
    </source>
</evidence>
<dbReference type="InterPro" id="IPR001128">
    <property type="entry name" value="Cyt_P450"/>
</dbReference>
<accession>A0A438NEF0</accession>
<dbReference type="GO" id="GO:0016705">
    <property type="term" value="F:oxidoreductase activity, acting on paired donors, with incorporation or reduction of molecular oxygen"/>
    <property type="evidence" value="ECO:0007669"/>
    <property type="project" value="InterPro"/>
</dbReference>
<dbReference type="InterPro" id="IPR002401">
    <property type="entry name" value="Cyt_P450_E_grp-I"/>
</dbReference>
<evidence type="ECO:0000256" key="2">
    <source>
        <dbReference type="ARBA" id="ARBA00010617"/>
    </source>
</evidence>
<dbReference type="Gene3D" id="3.40.30.10">
    <property type="entry name" value="Glutaredoxin"/>
    <property type="match status" value="1"/>
</dbReference>
<evidence type="ECO:0000256" key="7">
    <source>
        <dbReference type="RuleBase" id="RU000461"/>
    </source>
</evidence>
<gene>
    <name evidence="8" type="ORF">B0A52_01932</name>
</gene>
<dbReference type="AlphaFoldDB" id="A0A438NEF0"/>
<dbReference type="InterPro" id="IPR036249">
    <property type="entry name" value="Thioredoxin-like_sf"/>
</dbReference>